<proteinExistence type="predicted"/>
<evidence type="ECO:0000313" key="1">
    <source>
        <dbReference type="EMBL" id="PON56382.1"/>
    </source>
</evidence>
<dbReference type="Proteomes" id="UP000237105">
    <property type="component" value="Unassembled WGS sequence"/>
</dbReference>
<name>A0A2P5C5M2_PARAD</name>
<accession>A0A2P5C5M2</accession>
<protein>
    <submittedName>
        <fullName evidence="1">Uncharacterized protein</fullName>
    </submittedName>
</protein>
<sequence>MKPVAPTGSNPRERLKSTFWVILLACAVAYRELRMWVGSETCGSGLFDVGLGVRDVGHQEWYDFSVLPTGRYGQGLVSTSS</sequence>
<comment type="caution">
    <text evidence="1">The sequence shown here is derived from an EMBL/GenBank/DDBJ whole genome shotgun (WGS) entry which is preliminary data.</text>
</comment>
<keyword evidence="2" id="KW-1185">Reference proteome</keyword>
<reference evidence="2" key="1">
    <citation type="submission" date="2016-06" db="EMBL/GenBank/DDBJ databases">
        <title>Parallel loss of symbiosis genes in relatives of nitrogen-fixing non-legume Parasponia.</title>
        <authorList>
            <person name="Van Velzen R."/>
            <person name="Holmer R."/>
            <person name="Bu F."/>
            <person name="Rutten L."/>
            <person name="Van Zeijl A."/>
            <person name="Liu W."/>
            <person name="Santuari L."/>
            <person name="Cao Q."/>
            <person name="Sharma T."/>
            <person name="Shen D."/>
            <person name="Roswanjaya Y."/>
            <person name="Wardhani T."/>
            <person name="Kalhor M.S."/>
            <person name="Jansen J."/>
            <person name="Van den Hoogen J."/>
            <person name="Gungor B."/>
            <person name="Hartog M."/>
            <person name="Hontelez J."/>
            <person name="Verver J."/>
            <person name="Yang W.-C."/>
            <person name="Schijlen E."/>
            <person name="Repin R."/>
            <person name="Schilthuizen M."/>
            <person name="Schranz E."/>
            <person name="Heidstra R."/>
            <person name="Miyata K."/>
            <person name="Fedorova E."/>
            <person name="Kohlen W."/>
            <person name="Bisseling T."/>
            <person name="Smit S."/>
            <person name="Geurts R."/>
        </authorList>
    </citation>
    <scope>NUCLEOTIDE SEQUENCE [LARGE SCALE GENOMIC DNA]</scope>
    <source>
        <strain evidence="2">cv. WU1-14</strain>
    </source>
</reference>
<dbReference type="AlphaFoldDB" id="A0A2P5C5M2"/>
<dbReference type="OrthoDB" id="10290116at2759"/>
<organism evidence="1 2">
    <name type="scientific">Parasponia andersonii</name>
    <name type="common">Sponia andersonii</name>
    <dbReference type="NCBI Taxonomy" id="3476"/>
    <lineage>
        <taxon>Eukaryota</taxon>
        <taxon>Viridiplantae</taxon>
        <taxon>Streptophyta</taxon>
        <taxon>Embryophyta</taxon>
        <taxon>Tracheophyta</taxon>
        <taxon>Spermatophyta</taxon>
        <taxon>Magnoliopsida</taxon>
        <taxon>eudicotyledons</taxon>
        <taxon>Gunneridae</taxon>
        <taxon>Pentapetalae</taxon>
        <taxon>rosids</taxon>
        <taxon>fabids</taxon>
        <taxon>Rosales</taxon>
        <taxon>Cannabaceae</taxon>
        <taxon>Parasponia</taxon>
    </lineage>
</organism>
<evidence type="ECO:0000313" key="2">
    <source>
        <dbReference type="Proteomes" id="UP000237105"/>
    </source>
</evidence>
<dbReference type="EMBL" id="JXTB01000172">
    <property type="protein sequence ID" value="PON56382.1"/>
    <property type="molecule type" value="Genomic_DNA"/>
</dbReference>
<gene>
    <name evidence="1" type="ORF">PanWU01x14_182130</name>
</gene>